<evidence type="ECO:0000313" key="13">
    <source>
        <dbReference type="Proteomes" id="UP000008066"/>
    </source>
</evidence>
<dbReference type="GeneID" id="18258807"/>
<evidence type="ECO:0000256" key="9">
    <source>
        <dbReference type="ARBA" id="ARBA00023180"/>
    </source>
</evidence>
<protein>
    <recommendedName>
        <fullName evidence="14">GPI transamidase component PIG-S-like protein</fullName>
    </recommendedName>
</protein>
<dbReference type="UniPathway" id="UPA00196"/>
<keyword evidence="6" id="KW-0256">Endoplasmic reticulum</keyword>
<proteinExistence type="inferred from homology"/>
<dbReference type="OrthoDB" id="28748at2759"/>
<evidence type="ECO:0000256" key="11">
    <source>
        <dbReference type="SAM" id="Phobius"/>
    </source>
</evidence>
<dbReference type="HOGENOM" id="CLU_010026_1_0_1"/>
<organism evidence="13">
    <name type="scientific">Chaetomium thermophilum (strain DSM 1495 / CBS 144.50 / IMI 039719)</name>
    <name type="common">Thermochaetoides thermophila</name>
    <dbReference type="NCBI Taxonomy" id="759272"/>
    <lineage>
        <taxon>Eukaryota</taxon>
        <taxon>Fungi</taxon>
        <taxon>Dikarya</taxon>
        <taxon>Ascomycota</taxon>
        <taxon>Pezizomycotina</taxon>
        <taxon>Sordariomycetes</taxon>
        <taxon>Sordariomycetidae</taxon>
        <taxon>Sordariales</taxon>
        <taxon>Chaetomiaceae</taxon>
        <taxon>Thermochaetoides</taxon>
    </lineage>
</organism>
<keyword evidence="9" id="KW-0325">Glycoprotein</keyword>
<dbReference type="RefSeq" id="XP_006695135.1">
    <property type="nucleotide sequence ID" value="XM_006695072.1"/>
</dbReference>
<dbReference type="PANTHER" id="PTHR21072:SF13">
    <property type="entry name" value="GPI TRANSAMIDASE COMPONENT PIG-S"/>
    <property type="match status" value="1"/>
</dbReference>
<feature type="transmembrane region" description="Helical" evidence="11">
    <location>
        <begin position="80"/>
        <end position="98"/>
    </location>
</feature>
<dbReference type="GO" id="GO:0042765">
    <property type="term" value="C:GPI-anchor transamidase complex"/>
    <property type="evidence" value="ECO:0007669"/>
    <property type="project" value="InterPro"/>
</dbReference>
<evidence type="ECO:0000256" key="6">
    <source>
        <dbReference type="ARBA" id="ARBA00022824"/>
    </source>
</evidence>
<evidence type="ECO:0008006" key="14">
    <source>
        <dbReference type="Google" id="ProtNLM"/>
    </source>
</evidence>
<feature type="region of interest" description="Disordered" evidence="10">
    <location>
        <begin position="248"/>
        <end position="267"/>
    </location>
</feature>
<comment type="subcellular location">
    <subcellularLocation>
        <location evidence="1">Endoplasmic reticulum membrane</location>
        <topology evidence="1">Multi-pass membrane protein</topology>
    </subcellularLocation>
</comment>
<reference evidence="12 13" key="1">
    <citation type="journal article" date="2011" name="Cell">
        <title>Insight into structure and assembly of the nuclear pore complex by utilizing the genome of a eukaryotic thermophile.</title>
        <authorList>
            <person name="Amlacher S."/>
            <person name="Sarges P."/>
            <person name="Flemming D."/>
            <person name="van Noort V."/>
            <person name="Kunze R."/>
            <person name="Devos D.P."/>
            <person name="Arumugam M."/>
            <person name="Bork P."/>
            <person name="Hurt E."/>
        </authorList>
    </citation>
    <scope>NUCLEOTIDE SEQUENCE [LARGE SCALE GENOMIC DNA]</scope>
    <source>
        <strain evidence="13">DSM 1495 / CBS 144.50 / IMI 039719</strain>
    </source>
</reference>
<evidence type="ECO:0000256" key="2">
    <source>
        <dbReference type="ARBA" id="ARBA00004687"/>
    </source>
</evidence>
<dbReference type="InterPro" id="IPR019540">
    <property type="entry name" value="PtdIno-glycan_biosynth_class_S"/>
</dbReference>
<evidence type="ECO:0000256" key="3">
    <source>
        <dbReference type="ARBA" id="ARBA00005316"/>
    </source>
</evidence>
<comment type="similarity">
    <text evidence="3">Belongs to the PIGS family.</text>
</comment>
<evidence type="ECO:0000256" key="1">
    <source>
        <dbReference type="ARBA" id="ARBA00004477"/>
    </source>
</evidence>
<evidence type="ECO:0000256" key="5">
    <source>
        <dbReference type="ARBA" id="ARBA00022692"/>
    </source>
</evidence>
<dbReference type="KEGG" id="cthr:CTHT_0047690"/>
<dbReference type="GO" id="GO:0006506">
    <property type="term" value="P:GPI anchor biosynthetic process"/>
    <property type="evidence" value="ECO:0007669"/>
    <property type="project" value="UniProtKB-UniPathway"/>
</dbReference>
<keyword evidence="8 11" id="KW-0472">Membrane</keyword>
<keyword evidence="4" id="KW-0337">GPI-anchor biosynthesis</keyword>
<sequence>MHDPITHVKPRAEWALIDMGRPCVPGNVTARVIKHPVAGSASTSKVQRLGAEGCITMTTPQPLWKEPPPEKPADKRRRGFVILSFWLIVVLLGLPIWWQTTTIYRADLPLQEMLDWAEGRACRPVFPLRIAVQAPSLHDHEAQTLVRLTQHALDDLNDFAGHHLRLSLAKQSAPSADLDVVLTVRLLPGDATTAHLDPYEPVLHVTYPPNAIPSASASSSTLATYIASTLREAFAEEQATISYLLSANGSSPSSGEPRPLGQGLAPDVAESLAKRSTRALRYAPTYHLTFSLFTSGSTPSSWDIEKAIEDYMKPVLDVLSPIHNFTIDTQIQLYATPGVQNQVLTKEDLSSFINAAEWPLSPSIGGAPTINFVVFIGNQTIYIPSSSGSESVSSHSWLIPQWGAVYLLPLTSGTAHLPSHELKHPLLTFTSHLLTLTGTPHSGSLPLRLSSLSRIRSADLLLRASSTLGSLARLVVALPSISIPPSVADGVATTLSHLRHACYTLGMPEALYHARVAEAAAERAFFEKSMVGQLYFPDEHKVAVYLPLLGPVAVPLLMGAWNEILGWVRRRGVKGKVE</sequence>
<keyword evidence="5 11" id="KW-0812">Transmembrane</keyword>
<evidence type="ECO:0000256" key="7">
    <source>
        <dbReference type="ARBA" id="ARBA00022989"/>
    </source>
</evidence>
<dbReference type="STRING" id="759272.G0SAT3"/>
<dbReference type="Proteomes" id="UP000008066">
    <property type="component" value="Unassembled WGS sequence"/>
</dbReference>
<dbReference type="EMBL" id="GL988044">
    <property type="protein sequence ID" value="EGS19313.1"/>
    <property type="molecule type" value="Genomic_DNA"/>
</dbReference>
<name>G0SAT3_CHATD</name>
<dbReference type="eggNOG" id="KOG2459">
    <property type="taxonomic scope" value="Eukaryota"/>
</dbReference>
<accession>G0SAT3</accession>
<dbReference type="PANTHER" id="PTHR21072">
    <property type="entry name" value="GPI TRANSAMIDASE COMPONENT PIG-S"/>
    <property type="match status" value="1"/>
</dbReference>
<dbReference type="Pfam" id="PF10510">
    <property type="entry name" value="PIG-S"/>
    <property type="match status" value="1"/>
</dbReference>
<gene>
    <name evidence="12" type="ORF">CTHT_0047690</name>
</gene>
<keyword evidence="13" id="KW-1185">Reference proteome</keyword>
<dbReference type="OMA" id="AEHKYAV"/>
<evidence type="ECO:0000256" key="8">
    <source>
        <dbReference type="ARBA" id="ARBA00023136"/>
    </source>
</evidence>
<evidence type="ECO:0000313" key="12">
    <source>
        <dbReference type="EMBL" id="EGS19313.1"/>
    </source>
</evidence>
<dbReference type="AlphaFoldDB" id="G0SAT3"/>
<evidence type="ECO:0000256" key="10">
    <source>
        <dbReference type="SAM" id="MobiDB-lite"/>
    </source>
</evidence>
<comment type="pathway">
    <text evidence="2">Glycolipid biosynthesis; glycosylphosphatidylinositol-anchor biosynthesis.</text>
</comment>
<dbReference type="GO" id="GO:0016255">
    <property type="term" value="P:attachment of GPI anchor to protein"/>
    <property type="evidence" value="ECO:0007669"/>
    <property type="project" value="InterPro"/>
</dbReference>
<keyword evidence="7 11" id="KW-1133">Transmembrane helix</keyword>
<evidence type="ECO:0000256" key="4">
    <source>
        <dbReference type="ARBA" id="ARBA00022502"/>
    </source>
</evidence>